<keyword evidence="4" id="KW-0472">Membrane</keyword>
<organism evidence="6 7">
    <name type="scientific">Dipteronia sinensis</name>
    <dbReference type="NCBI Taxonomy" id="43782"/>
    <lineage>
        <taxon>Eukaryota</taxon>
        <taxon>Viridiplantae</taxon>
        <taxon>Streptophyta</taxon>
        <taxon>Embryophyta</taxon>
        <taxon>Tracheophyta</taxon>
        <taxon>Spermatophyta</taxon>
        <taxon>Magnoliopsida</taxon>
        <taxon>eudicotyledons</taxon>
        <taxon>Gunneridae</taxon>
        <taxon>Pentapetalae</taxon>
        <taxon>rosids</taxon>
        <taxon>malvids</taxon>
        <taxon>Sapindales</taxon>
        <taxon>Sapindaceae</taxon>
        <taxon>Hippocastanoideae</taxon>
        <taxon>Acereae</taxon>
        <taxon>Dipteronia</taxon>
    </lineage>
</organism>
<dbReference type="InterPro" id="IPR032861">
    <property type="entry name" value="TAXi_N"/>
</dbReference>
<name>A0AAE0A2I1_9ROSI</name>
<gene>
    <name evidence="6" type="ORF">Dsin_022975</name>
</gene>
<feature type="transmembrane region" description="Helical" evidence="4">
    <location>
        <begin position="111"/>
        <end position="134"/>
    </location>
</feature>
<keyword evidence="3" id="KW-0378">Hydrolase</keyword>
<evidence type="ECO:0000259" key="5">
    <source>
        <dbReference type="Pfam" id="PF14543"/>
    </source>
</evidence>
<keyword evidence="4" id="KW-0812">Transmembrane</keyword>
<evidence type="ECO:0000256" key="3">
    <source>
        <dbReference type="ARBA" id="ARBA00022801"/>
    </source>
</evidence>
<keyword evidence="7" id="KW-1185">Reference proteome</keyword>
<dbReference type="PANTHER" id="PTHR47967">
    <property type="entry name" value="OS07G0603500 PROTEIN-RELATED"/>
    <property type="match status" value="1"/>
</dbReference>
<evidence type="ECO:0000256" key="1">
    <source>
        <dbReference type="ARBA" id="ARBA00007447"/>
    </source>
</evidence>
<sequence>MIIYLGATLKIFAISGAGSVVLYTGNGKFKSTIDDTLDSVEDQAKYTSGNLKNVSNYLDTFKTIAVNSVVLPSEIQQAIDSIDKMIMSASKTLNNETSKNSKCINIAVDNILVIFGWIMVAVTCFVAYFLYYMLSGNTKGVTSLESFVFPTNRGQSTTTIITFGCSNDNQNFISFQHNGYISGIMGLDLSPNSLTKQLLTEIGKRFPYFVVPFVGVPAPGILRFGDHIPPPRPTFQTTPFHSIPSLFYYFLNLIDISVGLHRLHLPPNAFTRIPGGTTIGLFIESGIPITRIAQHMNGVNAYGVVMRAFEEYYDSKHLHRTGPERSLSIILR</sequence>
<dbReference type="EMBL" id="JANJYJ010000007">
    <property type="protein sequence ID" value="KAK3199560.1"/>
    <property type="molecule type" value="Genomic_DNA"/>
</dbReference>
<evidence type="ECO:0000256" key="2">
    <source>
        <dbReference type="ARBA" id="ARBA00022670"/>
    </source>
</evidence>
<reference evidence="6" key="1">
    <citation type="journal article" date="2023" name="Plant J.">
        <title>Genome sequences and population genomics provide insights into the demographic history, inbreeding, and mutation load of two 'living fossil' tree species of Dipteronia.</title>
        <authorList>
            <person name="Feng Y."/>
            <person name="Comes H.P."/>
            <person name="Chen J."/>
            <person name="Zhu S."/>
            <person name="Lu R."/>
            <person name="Zhang X."/>
            <person name="Li P."/>
            <person name="Qiu J."/>
            <person name="Olsen K.M."/>
            <person name="Qiu Y."/>
        </authorList>
    </citation>
    <scope>NUCLEOTIDE SEQUENCE</scope>
    <source>
        <strain evidence="6">NBL</strain>
    </source>
</reference>
<dbReference type="Proteomes" id="UP001281410">
    <property type="component" value="Unassembled WGS sequence"/>
</dbReference>
<dbReference type="AlphaFoldDB" id="A0AAE0A2I1"/>
<comment type="similarity">
    <text evidence="1">Belongs to the peptidase A1 family.</text>
</comment>
<proteinExistence type="inferred from homology"/>
<keyword evidence="2" id="KW-0645">Protease</keyword>
<evidence type="ECO:0000313" key="6">
    <source>
        <dbReference type="EMBL" id="KAK3199560.1"/>
    </source>
</evidence>
<dbReference type="Gene3D" id="2.40.70.10">
    <property type="entry name" value="Acid Proteases"/>
    <property type="match status" value="2"/>
</dbReference>
<evidence type="ECO:0000313" key="7">
    <source>
        <dbReference type="Proteomes" id="UP001281410"/>
    </source>
</evidence>
<accession>A0AAE0A2I1</accession>
<dbReference type="GO" id="GO:0008233">
    <property type="term" value="F:peptidase activity"/>
    <property type="evidence" value="ECO:0007669"/>
    <property type="project" value="UniProtKB-KW"/>
</dbReference>
<dbReference type="GO" id="GO:0006508">
    <property type="term" value="P:proteolysis"/>
    <property type="evidence" value="ECO:0007669"/>
    <property type="project" value="UniProtKB-KW"/>
</dbReference>
<dbReference type="PANTHER" id="PTHR47967:SF123">
    <property type="entry name" value="ASPARTIC PROTEINASE NEPENTHESIN-1-LIKE"/>
    <property type="match status" value="1"/>
</dbReference>
<feature type="domain" description="Xylanase inhibitor N-terminal" evidence="5">
    <location>
        <begin position="127"/>
        <end position="226"/>
    </location>
</feature>
<dbReference type="InterPro" id="IPR021109">
    <property type="entry name" value="Peptidase_aspartic_dom_sf"/>
</dbReference>
<dbReference type="GO" id="GO:0005576">
    <property type="term" value="C:extracellular region"/>
    <property type="evidence" value="ECO:0007669"/>
    <property type="project" value="TreeGrafter"/>
</dbReference>
<protein>
    <recommendedName>
        <fullName evidence="5">Xylanase inhibitor N-terminal domain-containing protein</fullName>
    </recommendedName>
</protein>
<evidence type="ECO:0000256" key="4">
    <source>
        <dbReference type="SAM" id="Phobius"/>
    </source>
</evidence>
<dbReference type="InterPro" id="IPR051708">
    <property type="entry name" value="Plant_Aspart_Prot_A1"/>
</dbReference>
<dbReference type="Pfam" id="PF14543">
    <property type="entry name" value="TAXi_N"/>
    <property type="match status" value="1"/>
</dbReference>
<comment type="caution">
    <text evidence="6">The sequence shown here is derived from an EMBL/GenBank/DDBJ whole genome shotgun (WGS) entry which is preliminary data.</text>
</comment>
<dbReference type="SUPFAM" id="SSF50630">
    <property type="entry name" value="Acid proteases"/>
    <property type="match status" value="1"/>
</dbReference>
<keyword evidence="4" id="KW-1133">Transmembrane helix</keyword>